<organism evidence="6 7">
    <name type="scientific">Oceanobacillus indicireducens</name>
    <dbReference type="NCBI Taxonomy" id="1004261"/>
    <lineage>
        <taxon>Bacteria</taxon>
        <taxon>Bacillati</taxon>
        <taxon>Bacillota</taxon>
        <taxon>Bacilli</taxon>
        <taxon>Bacillales</taxon>
        <taxon>Bacillaceae</taxon>
        <taxon>Oceanobacillus</taxon>
    </lineage>
</organism>
<dbReference type="PROSITE" id="PS50893">
    <property type="entry name" value="ABC_TRANSPORTER_2"/>
    <property type="match status" value="1"/>
</dbReference>
<keyword evidence="4 6" id="KW-0067">ATP-binding</keyword>
<proteinExistence type="inferred from homology"/>
<name>A0A918CZ67_9BACI</name>
<gene>
    <name evidence="6" type="ORF">GCM10007971_05750</name>
</gene>
<dbReference type="InterPro" id="IPR050763">
    <property type="entry name" value="ABC_transporter_ATP-binding"/>
</dbReference>
<dbReference type="Proteomes" id="UP000624041">
    <property type="component" value="Unassembled WGS sequence"/>
</dbReference>
<dbReference type="InterPro" id="IPR027417">
    <property type="entry name" value="P-loop_NTPase"/>
</dbReference>
<evidence type="ECO:0000256" key="3">
    <source>
        <dbReference type="ARBA" id="ARBA00022741"/>
    </source>
</evidence>
<dbReference type="RefSeq" id="WP_188855937.1">
    <property type="nucleotide sequence ID" value="NZ_BMOS01000003.1"/>
</dbReference>
<dbReference type="PANTHER" id="PTHR42711">
    <property type="entry name" value="ABC TRANSPORTER ATP-BINDING PROTEIN"/>
    <property type="match status" value="1"/>
</dbReference>
<dbReference type="CDD" id="cd03230">
    <property type="entry name" value="ABC_DR_subfamily_A"/>
    <property type="match status" value="1"/>
</dbReference>
<keyword evidence="2" id="KW-0813">Transport</keyword>
<evidence type="ECO:0000259" key="5">
    <source>
        <dbReference type="PROSITE" id="PS50893"/>
    </source>
</evidence>
<dbReference type="GO" id="GO:0016887">
    <property type="term" value="F:ATP hydrolysis activity"/>
    <property type="evidence" value="ECO:0007669"/>
    <property type="project" value="InterPro"/>
</dbReference>
<dbReference type="AlphaFoldDB" id="A0A918CZ67"/>
<dbReference type="InterPro" id="IPR003439">
    <property type="entry name" value="ABC_transporter-like_ATP-bd"/>
</dbReference>
<sequence>MEPIVEVHNLHKQYKKRKTNEFTQAVSDVSFAVYPGEILGLLGPNGAGKTTTIKMICGLLRQDEGTITIKGIDNKKKRLKALRHISAVLEGNRNLYWRLTVRENLEYFAGNRGKSKREVREKIERFLRDFHLKEKEHELVNRLSRGMQQKLAIAVAMLADTEVILLDEPTLGIDIETSYEVREILKQIVKDAKKTIIISSHDMDVIQDICERTVIINQGQIVIDEKIDNLLKLFAVRNYKLTLGAPLTTEQQRLLREKFPAYQYEETDHLQAVIEVDLAGNEEFYDLFDLLKLAKTPVESIDREMVNFEQIFMKIVKGEGGNGLAQPS</sequence>
<feature type="domain" description="ABC transporter" evidence="5">
    <location>
        <begin position="5"/>
        <end position="243"/>
    </location>
</feature>
<dbReference type="GO" id="GO:0005524">
    <property type="term" value="F:ATP binding"/>
    <property type="evidence" value="ECO:0007669"/>
    <property type="project" value="UniProtKB-KW"/>
</dbReference>
<evidence type="ECO:0000313" key="6">
    <source>
        <dbReference type="EMBL" id="GGN51351.1"/>
    </source>
</evidence>
<evidence type="ECO:0000313" key="7">
    <source>
        <dbReference type="Proteomes" id="UP000624041"/>
    </source>
</evidence>
<evidence type="ECO:0000256" key="1">
    <source>
        <dbReference type="ARBA" id="ARBA00005417"/>
    </source>
</evidence>
<dbReference type="PANTHER" id="PTHR42711:SF5">
    <property type="entry name" value="ABC TRANSPORTER ATP-BINDING PROTEIN NATA"/>
    <property type="match status" value="1"/>
</dbReference>
<keyword evidence="7" id="KW-1185">Reference proteome</keyword>
<reference evidence="6" key="1">
    <citation type="journal article" date="2014" name="Int. J. Syst. Evol. Microbiol.">
        <title>Complete genome sequence of Corynebacterium casei LMG S-19264T (=DSM 44701T), isolated from a smear-ripened cheese.</title>
        <authorList>
            <consortium name="US DOE Joint Genome Institute (JGI-PGF)"/>
            <person name="Walter F."/>
            <person name="Albersmeier A."/>
            <person name="Kalinowski J."/>
            <person name="Ruckert C."/>
        </authorList>
    </citation>
    <scope>NUCLEOTIDE SEQUENCE</scope>
    <source>
        <strain evidence="6">JCM 17251</strain>
    </source>
</reference>
<dbReference type="SUPFAM" id="SSF52540">
    <property type="entry name" value="P-loop containing nucleoside triphosphate hydrolases"/>
    <property type="match status" value="1"/>
</dbReference>
<dbReference type="SMART" id="SM00382">
    <property type="entry name" value="AAA"/>
    <property type="match status" value="1"/>
</dbReference>
<reference evidence="6" key="2">
    <citation type="submission" date="2020-09" db="EMBL/GenBank/DDBJ databases">
        <authorList>
            <person name="Sun Q."/>
            <person name="Ohkuma M."/>
        </authorList>
    </citation>
    <scope>NUCLEOTIDE SEQUENCE</scope>
    <source>
        <strain evidence="6">JCM 17251</strain>
    </source>
</reference>
<evidence type="ECO:0000256" key="2">
    <source>
        <dbReference type="ARBA" id="ARBA00022448"/>
    </source>
</evidence>
<dbReference type="Pfam" id="PF00005">
    <property type="entry name" value="ABC_tran"/>
    <property type="match status" value="1"/>
</dbReference>
<accession>A0A918CZ67</accession>
<dbReference type="EMBL" id="BMOS01000003">
    <property type="protein sequence ID" value="GGN51351.1"/>
    <property type="molecule type" value="Genomic_DNA"/>
</dbReference>
<evidence type="ECO:0000256" key="4">
    <source>
        <dbReference type="ARBA" id="ARBA00022840"/>
    </source>
</evidence>
<comment type="caution">
    <text evidence="6">The sequence shown here is derived from an EMBL/GenBank/DDBJ whole genome shotgun (WGS) entry which is preliminary data.</text>
</comment>
<keyword evidence="3" id="KW-0547">Nucleotide-binding</keyword>
<comment type="similarity">
    <text evidence="1">Belongs to the ABC transporter superfamily.</text>
</comment>
<protein>
    <submittedName>
        <fullName evidence="6">Daunorubicin resistance protein DrrA family ABC transporter ATP-binding protein</fullName>
    </submittedName>
</protein>
<dbReference type="InterPro" id="IPR003593">
    <property type="entry name" value="AAA+_ATPase"/>
</dbReference>
<dbReference type="Gene3D" id="3.40.50.300">
    <property type="entry name" value="P-loop containing nucleotide triphosphate hydrolases"/>
    <property type="match status" value="1"/>
</dbReference>